<feature type="region of interest" description="Disordered" evidence="1">
    <location>
        <begin position="452"/>
        <end position="472"/>
    </location>
</feature>
<keyword evidence="4" id="KW-1185">Reference proteome</keyword>
<dbReference type="Proteomes" id="UP000479710">
    <property type="component" value="Unassembled WGS sequence"/>
</dbReference>
<evidence type="ECO:0000259" key="2">
    <source>
        <dbReference type="PROSITE" id="PS50800"/>
    </source>
</evidence>
<feature type="region of interest" description="Disordered" evidence="1">
    <location>
        <begin position="54"/>
        <end position="74"/>
    </location>
</feature>
<feature type="domain" description="SAP" evidence="2">
    <location>
        <begin position="1"/>
        <end position="32"/>
    </location>
</feature>
<dbReference type="PROSITE" id="PS50800">
    <property type="entry name" value="SAP"/>
    <property type="match status" value="1"/>
</dbReference>
<feature type="region of interest" description="Disordered" evidence="1">
    <location>
        <begin position="410"/>
        <end position="434"/>
    </location>
</feature>
<dbReference type="EMBL" id="SPHZ02000012">
    <property type="protein sequence ID" value="KAF0889189.1"/>
    <property type="molecule type" value="Genomic_DNA"/>
</dbReference>
<sequence>MKRRELQALCKRHGLSAGGSNVDLVARLAATLSGGAAEEKPVGVVVGKGCLKRSGGGNGGSGEAKTVGEAVDKKRKRKQMTREIAEEITVSVQVNDYTVMKETHIGKKPENKRQPCRPSTQYQQFASFAGEEDEQMVPAPNMGPKLRRSKNNNMSRALTDAKGLKTAQPLMHNAAKTSMKDVVREYENAGLTKMNEGRGRDKIAKSVGKDSLSESSGEALPTEMQLEVIEPLRRSRRKSVVFTLPDGGTKGMHVSVRGDDLEKQPTEKGPVRRSTRKSVVSAMFEKESNVLTAEMVPEAHIKRSKHKSFLPNMLNDENMNHYEMVRNEELKNSKGKDVGKKLAIEEPARRSTRKSVVLEMLDRGTKGLTAEMNPEVHVRGSTRKSVIPNLLSDENMYHCEMVRNVELKNSKGEDAGKNLATKEPSRRSTRKSDVALLEKGTKGLPAEMNPEVHVRRSTRKSAVPNMPNNENKYHDESVKSVVVVAEVKQLEAKKPVRSNEEPNADADDMVVRESTQDEDEGGHEYRKDSSMSTPEVNPDNATVEVARRGQWLNSEVYGSDSGSSGNETDNDSFKSPEFKLNHLPTVNDEAGKQSDEGGVTEVASQQFHDTTVTVAENDFSCQNDIHDVRTCINPLEHHQPCSDKINSDDLSFLSGRSELEPVNVAPIDCSAGDNEEQYSVSPVTEETRANRENSNESTKKSLSDTVLCGIHTHTCPAPGQLVDILAKETGKAFGSDVNPHQCSNGYKEADKCPEVHSDAAAEKSNKGDDLCKNLSTVKGENPLASNLHVEGAAEDKSMLPIPINAEWVSSDGRHSSFGLKSLFAEEGNQQRYLIDDENIAVKVDSGNKSSDGRHSSYGLKSLFAEEEEGNQRRYLIDDENIAVKIDSEDKSIGCKTSTFYTRADCNLEDAAAQLIGEGDNALDVEQRIVHESVADDKIMLSPFNDFGACSLNGRNPLFGQRSLYAQEGGGSNVTNAASVAAEADRRKDLDNVIVGLHMESDGIHIEMDVGLVAVNPENKLALEPVQQGDAEEGIFVKPLLGSAIPDCKHQHALANEAVMHSVKNKRGSSTSLQSTSSPQSMSLQESMEETLGYGSLASAGVHSANRVDESNDCHTECSDGQTLVPEPVADHGTHVDSILIIKNGESNENEESPKASREEQVECGQLGLFKAANCMEVTNCQEVGYEGEEDCRHANSTDINTPCEKSDDNGSSTDAEGNSDALLSSSVIVPNGNDEVHLSSNISQQESTDCLDEPTLFFNVGVHQGPNEKCNKHKEDQVSSGVSTSDIFEPATANGLESGLTSLPANETSNLQDDQLNSEMESTQVVQSGISCAKNSTNILEFGFTVNVDKGTPSDHSLPKDCPMDHFQQHDIPVEKSLEASAMCLENSVLRTGGIATPDCKLQGALSEYSLKNDAETPNPEHSPFGLRSLFSEENMDLSRPHDIVAFPCAENKVDGSNVSHVKCRVEKTASAEPGLCEGSHDNLVNAKEISSCISSCQQVNEQEEFLEASHKKCWVASVHLDSADDVNQIEREIISSEVVCEKEEKMEVMSSNIDSPVRDSHASELATCASPVSITQICDSRSSPICEVHPISNTSQLESPDVFHQDHEVLCSEHNDQFLPGIRSSGFSEAVSIKFPENETMLLEAAETSELLDEKLNPQPECDELEGCNLSCVKDTEDSSDTEFVEYSIFHFPADGQIDSCQEMELPNDQSATKAREESPFFEGESVVGTCGKSEQRCQVEISTELLRSSTEILHQDRKEENNGHKEDQVTPCIPTIDISGTASTKGSEGGITLLPDAKLSVFTDVQLNSKLENIEEHNLTYNKDAGNIFIKRSADHSYHEQELLSDLSAPKSLEEPIVSLDGSICMDSCNMQAIPEDMPGPKSPEDYQDGSVSGSVGDMFEPSPTERTEQETTLLSPSETSVFKVEHLNNPNLVSIGEHSHSCDEDMSDMFCTERVESNNQHEQELRNDVSAPISLKESAICQDDSVHTASCPGQALPEDISAPKSPEEPAIHQDDSVPGSGGMCQTSRRRRIDEISTKLLSFKISSTVKPSHIAMNAPSTRQVDSLSQSAIALLRNRENTPAIKTDHPVKPNPDRSVAKNSSRRALQPISGRPGH</sequence>
<feature type="compositionally biased region" description="Basic and acidic residues" evidence="1">
    <location>
        <begin position="2008"/>
        <end position="2018"/>
    </location>
</feature>
<evidence type="ECO:0000256" key="1">
    <source>
        <dbReference type="SAM" id="MobiDB-lite"/>
    </source>
</evidence>
<feature type="region of interest" description="Disordered" evidence="1">
    <location>
        <begin position="1196"/>
        <end position="1219"/>
    </location>
</feature>
<feature type="compositionally biased region" description="Low complexity" evidence="1">
    <location>
        <begin position="1068"/>
        <end position="1088"/>
    </location>
</feature>
<feature type="region of interest" description="Disordered" evidence="1">
    <location>
        <begin position="555"/>
        <end position="579"/>
    </location>
</feature>
<accession>A0A6G1BMJ3</accession>
<organism evidence="3 4">
    <name type="scientific">Oryza meyeriana var. granulata</name>
    <dbReference type="NCBI Taxonomy" id="110450"/>
    <lineage>
        <taxon>Eukaryota</taxon>
        <taxon>Viridiplantae</taxon>
        <taxon>Streptophyta</taxon>
        <taxon>Embryophyta</taxon>
        <taxon>Tracheophyta</taxon>
        <taxon>Spermatophyta</taxon>
        <taxon>Magnoliopsida</taxon>
        <taxon>Liliopsida</taxon>
        <taxon>Poales</taxon>
        <taxon>Poaceae</taxon>
        <taxon>BOP clade</taxon>
        <taxon>Oryzoideae</taxon>
        <taxon>Oryzeae</taxon>
        <taxon>Oryzinae</taxon>
        <taxon>Oryza</taxon>
        <taxon>Oryza meyeriana</taxon>
    </lineage>
</organism>
<feature type="compositionally biased region" description="Basic and acidic residues" evidence="1">
    <location>
        <begin position="423"/>
        <end position="433"/>
    </location>
</feature>
<evidence type="ECO:0000313" key="3">
    <source>
        <dbReference type="EMBL" id="KAF0889189.1"/>
    </source>
</evidence>
<feature type="compositionally biased region" description="Basic and acidic residues" evidence="1">
    <location>
        <begin position="198"/>
        <end position="212"/>
    </location>
</feature>
<feature type="compositionally biased region" description="Polar residues" evidence="1">
    <location>
        <begin position="1209"/>
        <end position="1219"/>
    </location>
</feature>
<feature type="region of interest" description="Disordered" evidence="1">
    <location>
        <begin position="1062"/>
        <end position="1088"/>
    </location>
</feature>
<feature type="compositionally biased region" description="Basic and acidic residues" evidence="1">
    <location>
        <begin position="2087"/>
        <end position="2100"/>
    </location>
</feature>
<name>A0A6G1BMJ3_9ORYZ</name>
<feature type="region of interest" description="Disordered" evidence="1">
    <location>
        <begin position="667"/>
        <end position="700"/>
    </location>
</feature>
<dbReference type="InterPro" id="IPR003034">
    <property type="entry name" value="SAP_dom"/>
</dbReference>
<feature type="region of interest" description="Disordered" evidence="1">
    <location>
        <begin position="492"/>
        <end position="538"/>
    </location>
</feature>
<feature type="region of interest" description="Disordered" evidence="1">
    <location>
        <begin position="198"/>
        <end position="220"/>
    </location>
</feature>
<gene>
    <name evidence="3" type="ORF">E2562_022451</name>
</gene>
<reference evidence="3 4" key="1">
    <citation type="submission" date="2019-11" db="EMBL/GenBank/DDBJ databases">
        <title>Whole genome sequence of Oryza granulata.</title>
        <authorList>
            <person name="Li W."/>
        </authorList>
    </citation>
    <scope>NUCLEOTIDE SEQUENCE [LARGE SCALE GENOMIC DNA]</scope>
    <source>
        <strain evidence="4">cv. Menghai</strain>
        <tissue evidence="3">Leaf</tissue>
    </source>
</reference>
<feature type="region of interest" description="Disordered" evidence="1">
    <location>
        <begin position="1880"/>
        <end position="1919"/>
    </location>
</feature>
<feature type="region of interest" description="Disordered" evidence="1">
    <location>
        <begin position="131"/>
        <end position="150"/>
    </location>
</feature>
<feature type="region of interest" description="Disordered" evidence="1">
    <location>
        <begin position="1991"/>
        <end position="2030"/>
    </location>
</feature>
<comment type="caution">
    <text evidence="3">The sequence shown here is derived from an EMBL/GenBank/DDBJ whole genome shotgun (WGS) entry which is preliminary data.</text>
</comment>
<feature type="region of interest" description="Disordered" evidence="1">
    <location>
        <begin position="2078"/>
        <end position="2118"/>
    </location>
</feature>
<proteinExistence type="predicted"/>
<protein>
    <recommendedName>
        <fullName evidence="2">SAP domain-containing protein</fullName>
    </recommendedName>
</protein>
<evidence type="ECO:0000313" key="4">
    <source>
        <dbReference type="Proteomes" id="UP000479710"/>
    </source>
</evidence>
<dbReference type="OrthoDB" id="658285at2759"/>
<feature type="compositionally biased region" description="Basic and acidic residues" evidence="1">
    <location>
        <begin position="685"/>
        <end position="700"/>
    </location>
</feature>